<dbReference type="PROSITE" id="PS51898">
    <property type="entry name" value="TYR_RECOMBINASE"/>
    <property type="match status" value="1"/>
</dbReference>
<dbReference type="GO" id="GO:0015074">
    <property type="term" value="P:DNA integration"/>
    <property type="evidence" value="ECO:0007669"/>
    <property type="project" value="InterPro"/>
</dbReference>
<protein>
    <recommendedName>
        <fullName evidence="2">Tyr recombinase domain-containing protein</fullName>
    </recommendedName>
</protein>
<comment type="caution">
    <text evidence="3">The sequence shown here is derived from an EMBL/GenBank/DDBJ whole genome shotgun (WGS) entry which is preliminary data.</text>
</comment>
<dbReference type="Gene3D" id="1.10.443.10">
    <property type="entry name" value="Intergrase catalytic core"/>
    <property type="match status" value="1"/>
</dbReference>
<dbReference type="GO" id="GO:0003677">
    <property type="term" value="F:DNA binding"/>
    <property type="evidence" value="ECO:0007669"/>
    <property type="project" value="InterPro"/>
</dbReference>
<dbReference type="Pfam" id="PF00589">
    <property type="entry name" value="Phage_integrase"/>
    <property type="match status" value="1"/>
</dbReference>
<name>A0A0F9R9D1_9ZZZZ</name>
<feature type="domain" description="Tyr recombinase" evidence="2">
    <location>
        <begin position="69"/>
        <end position="275"/>
    </location>
</feature>
<organism evidence="3">
    <name type="scientific">marine sediment metagenome</name>
    <dbReference type="NCBI Taxonomy" id="412755"/>
    <lineage>
        <taxon>unclassified sequences</taxon>
        <taxon>metagenomes</taxon>
        <taxon>ecological metagenomes</taxon>
    </lineage>
</organism>
<dbReference type="SUPFAM" id="SSF56349">
    <property type="entry name" value="DNA breaking-rejoining enzymes"/>
    <property type="match status" value="1"/>
</dbReference>
<evidence type="ECO:0000259" key="2">
    <source>
        <dbReference type="PROSITE" id="PS51898"/>
    </source>
</evidence>
<dbReference type="EMBL" id="LAZR01001063">
    <property type="protein sequence ID" value="KKN51444.1"/>
    <property type="molecule type" value="Genomic_DNA"/>
</dbReference>
<dbReference type="InterPro" id="IPR011010">
    <property type="entry name" value="DNA_brk_join_enz"/>
</dbReference>
<evidence type="ECO:0000256" key="1">
    <source>
        <dbReference type="ARBA" id="ARBA00023172"/>
    </source>
</evidence>
<gene>
    <name evidence="3" type="ORF">LCGC14_0622600</name>
</gene>
<accession>A0A0F9R9D1</accession>
<proteinExistence type="predicted"/>
<dbReference type="AlphaFoldDB" id="A0A0F9R9D1"/>
<dbReference type="InterPro" id="IPR013762">
    <property type="entry name" value="Integrase-like_cat_sf"/>
</dbReference>
<dbReference type="CDD" id="cd00397">
    <property type="entry name" value="DNA_BRE_C"/>
    <property type="match status" value="1"/>
</dbReference>
<reference evidence="3" key="1">
    <citation type="journal article" date="2015" name="Nature">
        <title>Complex archaea that bridge the gap between prokaryotes and eukaryotes.</title>
        <authorList>
            <person name="Spang A."/>
            <person name="Saw J.H."/>
            <person name="Jorgensen S.L."/>
            <person name="Zaremba-Niedzwiedzka K."/>
            <person name="Martijn J."/>
            <person name="Lind A.E."/>
            <person name="van Eijk R."/>
            <person name="Schleper C."/>
            <person name="Guy L."/>
            <person name="Ettema T.J."/>
        </authorList>
    </citation>
    <scope>NUCLEOTIDE SEQUENCE</scope>
</reference>
<dbReference type="GO" id="GO:0006310">
    <property type="term" value="P:DNA recombination"/>
    <property type="evidence" value="ECO:0007669"/>
    <property type="project" value="UniProtKB-KW"/>
</dbReference>
<dbReference type="InterPro" id="IPR002104">
    <property type="entry name" value="Integrase_catalytic"/>
</dbReference>
<sequence>MEAQPHEKQLGESISLDLKSHRHDYQKIDSSGLLTCSCGKQVLDLKRGEKEGLLIGVKSDGKKYTVRDDRRRYFFPDEWISFISVFEEKHKKHIFFYKGSLYSGGRVMEVLHWKHKDIDVERQSINFNTVKQRKAKKNFFAAGKSRKFLVSDNFIKAYKSLIRGTTPNPEHYIFLDNEKLPEGYSDLSNAEKKKYYEVKKVAYSRMLKRKLKKAGLPEHEFSLHNIRKTYGMWMRVLGIEIAEICYRLGHDMDTYLAHYGSSLIFNDVERRKIAKIMGEVK</sequence>
<evidence type="ECO:0000313" key="3">
    <source>
        <dbReference type="EMBL" id="KKN51444.1"/>
    </source>
</evidence>
<keyword evidence="1" id="KW-0233">DNA recombination</keyword>